<dbReference type="Proteomes" id="UP000054047">
    <property type="component" value="Unassembled WGS sequence"/>
</dbReference>
<evidence type="ECO:0000313" key="1">
    <source>
        <dbReference type="EMBL" id="KIH46247.1"/>
    </source>
</evidence>
<protein>
    <recommendedName>
        <fullName evidence="3">Helitron helicase-like domain-containing protein</fullName>
    </recommendedName>
</protein>
<dbReference type="PANTHER" id="PTHR10492">
    <property type="match status" value="1"/>
</dbReference>
<keyword evidence="2" id="KW-1185">Reference proteome</keyword>
<name>A0A0C2C8Z3_9BILA</name>
<gene>
    <name evidence="1" type="ORF">ANCDUO_23703</name>
</gene>
<reference evidence="1 2" key="1">
    <citation type="submission" date="2013-12" db="EMBL/GenBank/DDBJ databases">
        <title>Draft genome of the parsitic nematode Ancylostoma duodenale.</title>
        <authorList>
            <person name="Mitreva M."/>
        </authorList>
    </citation>
    <scope>NUCLEOTIDE SEQUENCE [LARGE SCALE GENOMIC DNA]</scope>
    <source>
        <strain evidence="1 2">Zhejiang</strain>
    </source>
</reference>
<evidence type="ECO:0008006" key="3">
    <source>
        <dbReference type="Google" id="ProtNLM"/>
    </source>
</evidence>
<accession>A0A0C2C8Z3</accession>
<proteinExistence type="predicted"/>
<organism evidence="1 2">
    <name type="scientific">Ancylostoma duodenale</name>
    <dbReference type="NCBI Taxonomy" id="51022"/>
    <lineage>
        <taxon>Eukaryota</taxon>
        <taxon>Metazoa</taxon>
        <taxon>Ecdysozoa</taxon>
        <taxon>Nematoda</taxon>
        <taxon>Chromadorea</taxon>
        <taxon>Rhabditida</taxon>
        <taxon>Rhabditina</taxon>
        <taxon>Rhabditomorpha</taxon>
        <taxon>Strongyloidea</taxon>
        <taxon>Ancylostomatidae</taxon>
        <taxon>Ancylostomatinae</taxon>
        <taxon>Ancylostoma</taxon>
    </lineage>
</organism>
<sequence length="241" mass="27811">MFQAHINVEYCNSVRLIKYICKYVNKGSDMAVFRLENENGIIDEIIQYLMGRFINSNEAVWHVLSFAIHEGYPSVVHLSVHVENGQRVYFTAENAQARAANPPRTTLTAFFLLCHQDPFARTLLYPEVPKYYTWNAARKKVCRRKQSVPAPGHNVRASDAFARVYTVHPSNDKCYFLRFLLHTVRGPISFTDLKTINGEVCETYREACQRLGSLENDQHWDRTLLKACATCFPSQLRDLSR</sequence>
<dbReference type="EMBL" id="KN769739">
    <property type="protein sequence ID" value="KIH46247.1"/>
    <property type="molecule type" value="Genomic_DNA"/>
</dbReference>
<dbReference type="PANTHER" id="PTHR10492:SF57">
    <property type="entry name" value="ATP-DEPENDENT DNA HELICASE"/>
    <property type="match status" value="1"/>
</dbReference>
<evidence type="ECO:0000313" key="2">
    <source>
        <dbReference type="Proteomes" id="UP000054047"/>
    </source>
</evidence>
<dbReference type="AlphaFoldDB" id="A0A0C2C8Z3"/>
<dbReference type="OrthoDB" id="10055660at2759"/>